<dbReference type="RefSeq" id="WP_207276309.1">
    <property type="nucleotide sequence ID" value="NZ_JAFMPK010000047.1"/>
</dbReference>
<keyword evidence="1" id="KW-1133">Transmembrane helix</keyword>
<keyword evidence="1" id="KW-0812">Transmembrane</keyword>
<feature type="transmembrane region" description="Helical" evidence="1">
    <location>
        <begin position="140"/>
        <end position="160"/>
    </location>
</feature>
<keyword evidence="3" id="KW-1185">Reference proteome</keyword>
<sequence>MSRSDSPTRPLPRLAAVAATTVTAAFAVGSLVAQLVLVPSWQAADPGEFLDRFATEGVTLGAVQFPLLVASLLLVAAVAVAAFRRRARGRLLWGSALLAVLGVAVLLPVYFAGANSALLDPAFPLDGVAEELTAWSAWNWLRTGLSLAATMLCASALVVLPDRHHDPSADQERS</sequence>
<evidence type="ECO:0000313" key="3">
    <source>
        <dbReference type="Proteomes" id="UP000664617"/>
    </source>
</evidence>
<protein>
    <submittedName>
        <fullName evidence="2">DUF1772 domain-containing protein</fullName>
    </submittedName>
</protein>
<comment type="caution">
    <text evidence="2">The sequence shown here is derived from an EMBL/GenBank/DDBJ whole genome shotgun (WGS) entry which is preliminary data.</text>
</comment>
<dbReference type="Proteomes" id="UP000664617">
    <property type="component" value="Unassembled WGS sequence"/>
</dbReference>
<gene>
    <name evidence="2" type="ORF">J0911_15135</name>
</gene>
<feature type="transmembrane region" description="Helical" evidence="1">
    <location>
        <begin position="57"/>
        <end position="83"/>
    </location>
</feature>
<feature type="transmembrane region" description="Helical" evidence="1">
    <location>
        <begin position="90"/>
        <end position="111"/>
    </location>
</feature>
<organism evidence="2 3">
    <name type="scientific">Myceligenerans salitolerans</name>
    <dbReference type="NCBI Taxonomy" id="1230528"/>
    <lineage>
        <taxon>Bacteria</taxon>
        <taxon>Bacillati</taxon>
        <taxon>Actinomycetota</taxon>
        <taxon>Actinomycetes</taxon>
        <taxon>Micrococcales</taxon>
        <taxon>Promicromonosporaceae</taxon>
        <taxon>Myceligenerans</taxon>
    </lineage>
</organism>
<accession>A0ABS3ICN2</accession>
<keyword evidence="1" id="KW-0472">Membrane</keyword>
<reference evidence="3" key="1">
    <citation type="submission" date="2023-07" db="EMBL/GenBank/DDBJ databases">
        <title>Myceligenerans salitolerans sp. nov., a halotolerant actinomycete isolated from a salt lake in Xinjiang, China.</title>
        <authorList>
            <person name="Guan T."/>
        </authorList>
    </citation>
    <scope>NUCLEOTIDE SEQUENCE [LARGE SCALE GENOMIC DNA]</scope>
    <source>
        <strain evidence="3">XHU 5031</strain>
    </source>
</reference>
<proteinExistence type="predicted"/>
<dbReference type="EMBL" id="JAFMPK010000047">
    <property type="protein sequence ID" value="MBO0610366.1"/>
    <property type="molecule type" value="Genomic_DNA"/>
</dbReference>
<evidence type="ECO:0000256" key="1">
    <source>
        <dbReference type="SAM" id="Phobius"/>
    </source>
</evidence>
<evidence type="ECO:0000313" key="2">
    <source>
        <dbReference type="EMBL" id="MBO0610366.1"/>
    </source>
</evidence>
<name>A0ABS3ICN2_9MICO</name>